<comment type="subcellular location">
    <subcellularLocation>
        <location evidence="5">Secreted</location>
        <location evidence="5">Extracellular space</location>
        <location evidence="5">Apoplast</location>
    </subcellularLocation>
</comment>
<proteinExistence type="inferred from homology"/>
<keyword evidence="4" id="KW-0430">Lectin</keyword>
<sequence length="325" mass="35131">MAMVNPSYYRSGPSVRSPVQHQEHLFHLYAFELPNSNEHTIVQSNPLLLLPNHFGSTNVIDWDVRDAPDTNAPVVARLQGVGIASRKSTESWYTSFILVFTDQRFMGSTLSLQGPIGPMTVGDEGDWAVVGGAGEFVYAQGICSCKRIQAIAGGIINELRIRVVCLAFQSRQDPVKVGPWGGSGGAPYDISNADLPERLESLTVYANDDFVQTIAFSYIDQAGRRHNVGPWGGDAGKTKHPTIDFGPLETVKEIYGATGNFKGINVVTTLTIVTNVGKTYGPYGKQAAGNIPFHIAAPSNHSIVGFDGRVGEVLDQITAYVGQDY</sequence>
<protein>
    <recommendedName>
        <fullName evidence="5">Dirigent protein</fullName>
    </recommendedName>
</protein>
<reference evidence="8" key="1">
    <citation type="submission" date="2024-06" db="EMBL/GenBank/DDBJ databases">
        <authorList>
            <person name="Ryan C."/>
        </authorList>
    </citation>
    <scope>NUCLEOTIDE SEQUENCE [LARGE SCALE GENOMIC DNA]</scope>
</reference>
<dbReference type="GO" id="GO:0048046">
    <property type="term" value="C:apoplast"/>
    <property type="evidence" value="ECO:0007669"/>
    <property type="project" value="UniProtKB-SubCell"/>
</dbReference>
<comment type="function">
    <text evidence="5">Dirigent proteins impart stereoselectivity on the phenoxy radical-coupling reaction, yielding optically active lignans from two molecules of coniferyl alcohol in the biosynthesis of lignans, flavonolignans, and alkaloids and thus plays a central role in plant secondary metabolism.</text>
</comment>
<evidence type="ECO:0000256" key="2">
    <source>
        <dbReference type="ARBA" id="ARBA00011738"/>
    </source>
</evidence>
<dbReference type="InterPro" id="IPR044859">
    <property type="entry name" value="Allene_oxi_cyc_Dirigent"/>
</dbReference>
<dbReference type="InterPro" id="IPR004265">
    <property type="entry name" value="Dirigent"/>
</dbReference>
<name>A0ABC9ANN8_9POAL</name>
<dbReference type="EMBL" id="OZ075132">
    <property type="protein sequence ID" value="CAL4983391.1"/>
    <property type="molecule type" value="Genomic_DNA"/>
</dbReference>
<accession>A0ABC9ANN8</accession>
<evidence type="ECO:0000256" key="4">
    <source>
        <dbReference type="ARBA" id="ARBA00022734"/>
    </source>
</evidence>
<dbReference type="GO" id="GO:0030246">
    <property type="term" value="F:carbohydrate binding"/>
    <property type="evidence" value="ECO:0007669"/>
    <property type="project" value="UniProtKB-KW"/>
</dbReference>
<dbReference type="InterPro" id="IPR033734">
    <property type="entry name" value="Jacalin-like_lectin_dom_plant"/>
</dbReference>
<evidence type="ECO:0000256" key="5">
    <source>
        <dbReference type="RuleBase" id="RU363099"/>
    </source>
</evidence>
<evidence type="ECO:0000313" key="8">
    <source>
        <dbReference type="Proteomes" id="UP001497457"/>
    </source>
</evidence>
<dbReference type="PANTHER" id="PTHR46506">
    <property type="entry name" value="OS05G0143600 PROTEIN"/>
    <property type="match status" value="1"/>
</dbReference>
<keyword evidence="3 5" id="KW-0964">Secreted</keyword>
<dbReference type="Gene3D" id="2.100.10.30">
    <property type="entry name" value="Jacalin-like lectin domain"/>
    <property type="match status" value="1"/>
</dbReference>
<evidence type="ECO:0000256" key="3">
    <source>
        <dbReference type="ARBA" id="ARBA00022525"/>
    </source>
</evidence>
<dbReference type="Gene3D" id="2.40.480.10">
    <property type="entry name" value="Allene oxide cyclase-like"/>
    <property type="match status" value="1"/>
</dbReference>
<evidence type="ECO:0000313" key="7">
    <source>
        <dbReference type="EMBL" id="CAL4983391.1"/>
    </source>
</evidence>
<dbReference type="InterPro" id="IPR036404">
    <property type="entry name" value="Jacalin-like_lectin_dom_sf"/>
</dbReference>
<evidence type="ECO:0000256" key="1">
    <source>
        <dbReference type="ARBA" id="ARBA00010746"/>
    </source>
</evidence>
<dbReference type="SMART" id="SM00915">
    <property type="entry name" value="Jacalin"/>
    <property type="match status" value="1"/>
</dbReference>
<keyword evidence="5" id="KW-0052">Apoplast</keyword>
<dbReference type="GO" id="GO:0009699">
    <property type="term" value="P:phenylpropanoid biosynthetic process"/>
    <property type="evidence" value="ECO:0007669"/>
    <property type="project" value="UniProtKB-ARBA"/>
</dbReference>
<keyword evidence="8" id="KW-1185">Reference proteome</keyword>
<dbReference type="AlphaFoldDB" id="A0ABC9ANN8"/>
<gene>
    <name evidence="7" type="ORF">URODEC1_LOCUS57031</name>
</gene>
<dbReference type="Pfam" id="PF03018">
    <property type="entry name" value="Dirigent"/>
    <property type="match status" value="1"/>
</dbReference>
<evidence type="ECO:0000259" key="6">
    <source>
        <dbReference type="PROSITE" id="PS51752"/>
    </source>
</evidence>
<organism evidence="7 8">
    <name type="scientific">Urochloa decumbens</name>
    <dbReference type="NCBI Taxonomy" id="240449"/>
    <lineage>
        <taxon>Eukaryota</taxon>
        <taxon>Viridiplantae</taxon>
        <taxon>Streptophyta</taxon>
        <taxon>Embryophyta</taxon>
        <taxon>Tracheophyta</taxon>
        <taxon>Spermatophyta</taxon>
        <taxon>Magnoliopsida</taxon>
        <taxon>Liliopsida</taxon>
        <taxon>Poales</taxon>
        <taxon>Poaceae</taxon>
        <taxon>PACMAD clade</taxon>
        <taxon>Panicoideae</taxon>
        <taxon>Panicodae</taxon>
        <taxon>Paniceae</taxon>
        <taxon>Melinidinae</taxon>
        <taxon>Urochloa</taxon>
    </lineage>
</organism>
<feature type="domain" description="Jacalin-type lectin" evidence="6">
    <location>
        <begin position="174"/>
        <end position="323"/>
    </location>
</feature>
<dbReference type="Proteomes" id="UP001497457">
    <property type="component" value="Chromosome 22rd"/>
</dbReference>
<dbReference type="PROSITE" id="PS51752">
    <property type="entry name" value="JACALIN_LECTIN"/>
    <property type="match status" value="1"/>
</dbReference>
<dbReference type="InterPro" id="IPR001229">
    <property type="entry name" value="Jacalin-like_lectin_dom"/>
</dbReference>
<dbReference type="Pfam" id="PF01419">
    <property type="entry name" value="Jacalin"/>
    <property type="match status" value="1"/>
</dbReference>
<reference evidence="7 8" key="2">
    <citation type="submission" date="2024-10" db="EMBL/GenBank/DDBJ databases">
        <authorList>
            <person name="Ryan C."/>
        </authorList>
    </citation>
    <scope>NUCLEOTIDE SEQUENCE [LARGE SCALE GENOMIC DNA]</scope>
</reference>
<dbReference type="SUPFAM" id="SSF51101">
    <property type="entry name" value="Mannose-binding lectins"/>
    <property type="match status" value="1"/>
</dbReference>
<comment type="subunit">
    <text evidence="2 5">Homodimer.</text>
</comment>
<comment type="similarity">
    <text evidence="1 5">Belongs to the plant dirigent protein family.</text>
</comment>
<dbReference type="CDD" id="cd09612">
    <property type="entry name" value="Jacalin"/>
    <property type="match status" value="1"/>
</dbReference>